<evidence type="ECO:0000256" key="1">
    <source>
        <dbReference type="RuleBase" id="RU367073"/>
    </source>
</evidence>
<keyword evidence="7" id="KW-1185">Reference proteome</keyword>
<keyword evidence="1" id="KW-0256">Endoplasmic reticulum</keyword>
<feature type="compositionally biased region" description="Basic and acidic residues" evidence="3">
    <location>
        <begin position="251"/>
        <end position="268"/>
    </location>
</feature>
<dbReference type="PANTHER" id="PTHR22166">
    <property type="entry name" value="ENDOPLASMIC RETICULUM JUNCTION FORMATION PROTEIN LUNAPARK"/>
    <property type="match status" value="1"/>
</dbReference>
<evidence type="ECO:0000256" key="3">
    <source>
        <dbReference type="SAM" id="MobiDB-lite"/>
    </source>
</evidence>
<keyword evidence="1" id="KW-0863">Zinc-finger</keyword>
<comment type="function">
    <text evidence="1">Plays a role in determining ER morphology.</text>
</comment>
<evidence type="ECO:0000256" key="2">
    <source>
        <dbReference type="SAM" id="Coils"/>
    </source>
</evidence>
<dbReference type="GO" id="GO:0008270">
    <property type="term" value="F:zinc ion binding"/>
    <property type="evidence" value="ECO:0007669"/>
    <property type="project" value="UniProtKB-KW"/>
</dbReference>
<reference evidence="6 7" key="1">
    <citation type="submission" date="2019-07" db="EMBL/GenBank/DDBJ databases">
        <authorList>
            <person name="Friedrich A."/>
            <person name="Schacherer J."/>
        </authorList>
    </citation>
    <scope>NUCLEOTIDE SEQUENCE [LARGE SCALE GENOMIC DNA]</scope>
</reference>
<comment type="subcellular location">
    <subcellularLocation>
        <location evidence="1">Endoplasmic reticulum membrane</location>
        <topology evidence="1">Multi-pass membrane protein</topology>
    </subcellularLocation>
</comment>
<dbReference type="GO" id="GO:0098826">
    <property type="term" value="C:endoplasmic reticulum tubular network membrane"/>
    <property type="evidence" value="ECO:0007669"/>
    <property type="project" value="UniProtKB-UniRule"/>
</dbReference>
<proteinExistence type="inferred from homology"/>
<dbReference type="Proteomes" id="UP000478008">
    <property type="component" value="Unassembled WGS sequence"/>
</dbReference>
<evidence type="ECO:0000313" key="8">
    <source>
        <dbReference type="Proteomes" id="UP000568158"/>
    </source>
</evidence>
<dbReference type="AlphaFoldDB" id="A0A3F2Y375"/>
<evidence type="ECO:0000313" key="5">
    <source>
        <dbReference type="EMBL" id="KAF6014968.1"/>
    </source>
</evidence>
<dbReference type="Pfam" id="PF10058">
    <property type="entry name" value="Zn_ribbon_10"/>
    <property type="match status" value="1"/>
</dbReference>
<keyword evidence="1" id="KW-0862">Zinc</keyword>
<dbReference type="GO" id="GO:1903373">
    <property type="term" value="P:positive regulation of endoplasmic reticulum tubular network organization"/>
    <property type="evidence" value="ECO:0007669"/>
    <property type="project" value="UniProtKB-UniRule"/>
</dbReference>
<keyword evidence="1" id="KW-0472">Membrane</keyword>
<keyword evidence="1" id="KW-0812">Transmembrane</keyword>
<feature type="region of interest" description="Disordered" evidence="3">
    <location>
        <begin position="251"/>
        <end position="279"/>
    </location>
</feature>
<keyword evidence="2" id="KW-0175">Coiled coil</keyword>
<reference evidence="5 8" key="2">
    <citation type="journal article" date="2020" name="Appl. Microbiol. Biotechnol.">
        <title>Targeted gene deletion in Brettanomyces bruxellensis with an expression-free CRISPR-Cas9 system.</title>
        <authorList>
            <person name="Varela C."/>
            <person name="Bartel C."/>
            <person name="Onetto C."/>
            <person name="Borneman A."/>
        </authorList>
    </citation>
    <scope>NUCLEOTIDE SEQUENCE [LARGE SCALE GENOMIC DNA]</scope>
    <source>
        <strain evidence="5 8">AWRI1613</strain>
    </source>
</reference>
<sequence>MFFKSKSFDPDTFEKQLREISKDISKNERQLKSMQLNVSSYRRVIPMYTVSLYILVIAYFYLRGMLHDQKAILVLIAYPFVIFLLYKGAMYLSNYLMNWKKSTIDKLKQRHEEKLAVLKEKTNFERTKELLVRFSNGEDIKELEKEIKKANLKKEEYIQRLANEQRDMKNLGQRKGKDGKLYDNLFNLMMGEDEMGADKRYALICHNCLQHNGLAPPGQAPNEVRYICPKCGWVNGDQKEGQSPLLLPKIQDLKDDVEVDPAKDDHSSKSNNTSDASSK</sequence>
<dbReference type="InterPro" id="IPR019273">
    <property type="entry name" value="Lunapark_Znf"/>
</dbReference>
<dbReference type="EMBL" id="CABFWN010000003">
    <property type="protein sequence ID" value="VUG18398.1"/>
    <property type="molecule type" value="Genomic_DNA"/>
</dbReference>
<feature type="compositionally biased region" description="Low complexity" evidence="3">
    <location>
        <begin position="269"/>
        <end position="279"/>
    </location>
</feature>
<organism evidence="6 7">
    <name type="scientific">Dekkera bruxellensis</name>
    <name type="common">Brettanomyces custersii</name>
    <dbReference type="NCBI Taxonomy" id="5007"/>
    <lineage>
        <taxon>Eukaryota</taxon>
        <taxon>Fungi</taxon>
        <taxon>Dikarya</taxon>
        <taxon>Ascomycota</taxon>
        <taxon>Saccharomycotina</taxon>
        <taxon>Pichiomycetes</taxon>
        <taxon>Pichiales</taxon>
        <taxon>Pichiaceae</taxon>
        <taxon>Brettanomyces</taxon>
    </lineage>
</organism>
<evidence type="ECO:0000313" key="6">
    <source>
        <dbReference type="EMBL" id="VUG18398.1"/>
    </source>
</evidence>
<accession>A0A3F2Y375</accession>
<dbReference type="Proteomes" id="UP000568158">
    <property type="component" value="Unassembled WGS sequence"/>
</dbReference>
<dbReference type="EMBL" id="JABCYN010000011">
    <property type="protein sequence ID" value="KAF6014968.1"/>
    <property type="molecule type" value="Genomic_DNA"/>
</dbReference>
<feature type="transmembrane region" description="Helical" evidence="1">
    <location>
        <begin position="44"/>
        <end position="62"/>
    </location>
</feature>
<keyword evidence="1" id="KW-0479">Metal-binding</keyword>
<feature type="domain" description="Lunapark zinc ribbon" evidence="4">
    <location>
        <begin position="182"/>
        <end position="235"/>
    </location>
</feature>
<dbReference type="PANTHER" id="PTHR22166:SF12">
    <property type="entry name" value="ENDOPLASMIC RETICULUM JUNCTION FORMATION PROTEIN LUNAPARK"/>
    <property type="match status" value="1"/>
</dbReference>
<comment type="domain">
    <text evidence="1">The C4-type zinc finger motif is necessary both for its ER three-way tubular junction localization and formation.</text>
</comment>
<evidence type="ECO:0000259" key="4">
    <source>
        <dbReference type="Pfam" id="PF10058"/>
    </source>
</evidence>
<evidence type="ECO:0000313" key="7">
    <source>
        <dbReference type="Proteomes" id="UP000478008"/>
    </source>
</evidence>
<feature type="transmembrane region" description="Helical" evidence="1">
    <location>
        <begin position="71"/>
        <end position="92"/>
    </location>
</feature>
<dbReference type="GO" id="GO:0071788">
    <property type="term" value="P:endoplasmic reticulum tubular network maintenance"/>
    <property type="evidence" value="ECO:0007669"/>
    <property type="project" value="UniProtKB-UniRule"/>
</dbReference>
<gene>
    <name evidence="6" type="ORF">DEBR0S3_09780G</name>
    <name evidence="5" type="ORF">HII12_001021</name>
</gene>
<dbReference type="STRING" id="5007.A0A3F2Y375"/>
<comment type="similarity">
    <text evidence="1">Belongs to the lunapark family.</text>
</comment>
<keyword evidence="1" id="KW-1133">Transmembrane helix</keyword>
<dbReference type="InterPro" id="IPR040115">
    <property type="entry name" value="Lnp"/>
</dbReference>
<protein>
    <recommendedName>
        <fullName evidence="1">Endoplasmic reticulum junction formation protein lunapark</fullName>
    </recommendedName>
</protein>
<feature type="coiled-coil region" evidence="2">
    <location>
        <begin position="140"/>
        <end position="174"/>
    </location>
</feature>
<name>A0A3F2Y375_DEKBR</name>